<name>A0A3N4U7A7_9BURK</name>
<comment type="caution">
    <text evidence="2">The sequence shown here is derived from an EMBL/GenBank/DDBJ whole genome shotgun (WGS) entry which is preliminary data.</text>
</comment>
<dbReference type="Proteomes" id="UP000272193">
    <property type="component" value="Unassembled WGS sequence"/>
</dbReference>
<protein>
    <submittedName>
        <fullName evidence="2">Uncharacterized protein</fullName>
    </submittedName>
</protein>
<organism evidence="2 3">
    <name type="scientific">Tibeticola sediminis</name>
    <dbReference type="NCBI Taxonomy" id="1917811"/>
    <lineage>
        <taxon>Bacteria</taxon>
        <taxon>Pseudomonadati</taxon>
        <taxon>Pseudomonadota</taxon>
        <taxon>Betaproteobacteria</taxon>
        <taxon>Burkholderiales</taxon>
        <taxon>Comamonadaceae</taxon>
        <taxon>Tibeticola</taxon>
    </lineage>
</organism>
<evidence type="ECO:0000313" key="3">
    <source>
        <dbReference type="Proteomes" id="UP000272193"/>
    </source>
</evidence>
<feature type="region of interest" description="Disordered" evidence="1">
    <location>
        <begin position="1"/>
        <end position="45"/>
    </location>
</feature>
<proteinExistence type="predicted"/>
<sequence>MSRLRLGQARRPMHECDREQASMASRDPGIAESQRLNPFQNSDFD</sequence>
<keyword evidence="3" id="KW-1185">Reference proteome</keyword>
<evidence type="ECO:0000256" key="1">
    <source>
        <dbReference type="SAM" id="MobiDB-lite"/>
    </source>
</evidence>
<dbReference type="AlphaFoldDB" id="A0A3N4U7A7"/>
<reference evidence="2 3" key="1">
    <citation type="submission" date="2018-11" db="EMBL/GenBank/DDBJ databases">
        <title>Genomic Encyclopedia of Type Strains, Phase IV (KMG-IV): sequencing the most valuable type-strain genomes for metagenomic binning, comparative biology and taxonomic classification.</title>
        <authorList>
            <person name="Goeker M."/>
        </authorList>
    </citation>
    <scope>NUCLEOTIDE SEQUENCE [LARGE SCALE GENOMIC DNA]</scope>
    <source>
        <strain evidence="2 3">DSM 101684</strain>
    </source>
</reference>
<feature type="compositionally biased region" description="Polar residues" evidence="1">
    <location>
        <begin position="34"/>
        <end position="45"/>
    </location>
</feature>
<gene>
    <name evidence="2" type="ORF">EDC62_2453</name>
</gene>
<dbReference type="EMBL" id="RKQL01000007">
    <property type="protein sequence ID" value="RPE62991.1"/>
    <property type="molecule type" value="Genomic_DNA"/>
</dbReference>
<accession>A0A3N4U7A7</accession>
<evidence type="ECO:0000313" key="2">
    <source>
        <dbReference type="EMBL" id="RPE62991.1"/>
    </source>
</evidence>